<keyword evidence="4 7" id="KW-0812">Transmembrane</keyword>
<dbReference type="Proteomes" id="UP000596083">
    <property type="component" value="Chromosome"/>
</dbReference>
<keyword evidence="2 7" id="KW-0813">Transport</keyword>
<evidence type="ECO:0000313" key="9">
    <source>
        <dbReference type="EMBL" id="QQM32120.1"/>
    </source>
</evidence>
<dbReference type="InterPro" id="IPR050366">
    <property type="entry name" value="BP-dependent_transpt_permease"/>
</dbReference>
<evidence type="ECO:0000313" key="10">
    <source>
        <dbReference type="Proteomes" id="UP000596083"/>
    </source>
</evidence>
<dbReference type="InterPro" id="IPR000515">
    <property type="entry name" value="MetI-like"/>
</dbReference>
<dbReference type="EMBL" id="CP066786">
    <property type="protein sequence ID" value="QQM32120.1"/>
    <property type="molecule type" value="Genomic_DNA"/>
</dbReference>
<dbReference type="Pfam" id="PF00528">
    <property type="entry name" value="BPD_transp_1"/>
    <property type="match status" value="1"/>
</dbReference>
<dbReference type="PANTHER" id="PTHR43386">
    <property type="entry name" value="OLIGOPEPTIDE TRANSPORT SYSTEM PERMEASE PROTEIN APPC"/>
    <property type="match status" value="1"/>
</dbReference>
<name>A0A7T7KMT5_9HYPH</name>
<gene>
    <name evidence="9" type="ORF">JET14_08235</name>
</gene>
<dbReference type="AlphaFoldDB" id="A0A7T7KMT5"/>
<dbReference type="Pfam" id="PF12911">
    <property type="entry name" value="OppC_N"/>
    <property type="match status" value="1"/>
</dbReference>
<evidence type="ECO:0000256" key="1">
    <source>
        <dbReference type="ARBA" id="ARBA00004651"/>
    </source>
</evidence>
<keyword evidence="3" id="KW-1003">Cell membrane</keyword>
<dbReference type="Gene3D" id="1.10.3720.10">
    <property type="entry name" value="MetI-like"/>
    <property type="match status" value="1"/>
</dbReference>
<comment type="similarity">
    <text evidence="7">Belongs to the binding-protein-dependent transport system permease family.</text>
</comment>
<evidence type="ECO:0000256" key="5">
    <source>
        <dbReference type="ARBA" id="ARBA00022989"/>
    </source>
</evidence>
<keyword evidence="5 7" id="KW-1133">Transmembrane helix</keyword>
<feature type="transmembrane region" description="Helical" evidence="7">
    <location>
        <begin position="96"/>
        <end position="118"/>
    </location>
</feature>
<evidence type="ECO:0000256" key="3">
    <source>
        <dbReference type="ARBA" id="ARBA00022475"/>
    </source>
</evidence>
<reference evidence="9 10" key="1">
    <citation type="submission" date="2020-12" db="EMBL/GenBank/DDBJ databases">
        <authorList>
            <person name="Zheng R.K."/>
            <person name="Sun C.M."/>
        </authorList>
    </citation>
    <scope>NUCLEOTIDE SEQUENCE [LARGE SCALE GENOMIC DNA]</scope>
    <source>
        <strain evidence="9 10">ZRK001</strain>
    </source>
</reference>
<feature type="transmembrane region" description="Helical" evidence="7">
    <location>
        <begin position="138"/>
        <end position="160"/>
    </location>
</feature>
<organism evidence="9 10">
    <name type="scientific">Martelella lutilitoris</name>
    <dbReference type="NCBI Taxonomy" id="2583532"/>
    <lineage>
        <taxon>Bacteria</taxon>
        <taxon>Pseudomonadati</taxon>
        <taxon>Pseudomonadota</taxon>
        <taxon>Alphaproteobacteria</taxon>
        <taxon>Hyphomicrobiales</taxon>
        <taxon>Aurantimonadaceae</taxon>
        <taxon>Martelella</taxon>
    </lineage>
</organism>
<evidence type="ECO:0000256" key="7">
    <source>
        <dbReference type="RuleBase" id="RU363032"/>
    </source>
</evidence>
<dbReference type="PANTHER" id="PTHR43386:SF25">
    <property type="entry name" value="PEPTIDE ABC TRANSPORTER PERMEASE PROTEIN"/>
    <property type="match status" value="1"/>
</dbReference>
<dbReference type="GO" id="GO:0055085">
    <property type="term" value="P:transmembrane transport"/>
    <property type="evidence" value="ECO:0007669"/>
    <property type="project" value="InterPro"/>
</dbReference>
<evidence type="ECO:0000256" key="6">
    <source>
        <dbReference type="ARBA" id="ARBA00023136"/>
    </source>
</evidence>
<dbReference type="PROSITE" id="PS50928">
    <property type="entry name" value="ABC_TM1"/>
    <property type="match status" value="1"/>
</dbReference>
<feature type="transmembrane region" description="Helical" evidence="7">
    <location>
        <begin position="31"/>
        <end position="51"/>
    </location>
</feature>
<dbReference type="InterPro" id="IPR035906">
    <property type="entry name" value="MetI-like_sf"/>
</dbReference>
<keyword evidence="6 7" id="KW-0472">Membrane</keyword>
<feature type="transmembrane region" description="Helical" evidence="7">
    <location>
        <begin position="260"/>
        <end position="282"/>
    </location>
</feature>
<dbReference type="CDD" id="cd06261">
    <property type="entry name" value="TM_PBP2"/>
    <property type="match status" value="1"/>
</dbReference>
<feature type="domain" description="ABC transmembrane type-1" evidence="8">
    <location>
        <begin position="90"/>
        <end position="279"/>
    </location>
</feature>
<dbReference type="SUPFAM" id="SSF161098">
    <property type="entry name" value="MetI-like"/>
    <property type="match status" value="1"/>
</dbReference>
<evidence type="ECO:0000256" key="4">
    <source>
        <dbReference type="ARBA" id="ARBA00022692"/>
    </source>
</evidence>
<proteinExistence type="inferred from homology"/>
<evidence type="ECO:0000259" key="8">
    <source>
        <dbReference type="PROSITE" id="PS50928"/>
    </source>
</evidence>
<dbReference type="InterPro" id="IPR025966">
    <property type="entry name" value="OppC_N"/>
</dbReference>
<dbReference type="GO" id="GO:0005886">
    <property type="term" value="C:plasma membrane"/>
    <property type="evidence" value="ECO:0007669"/>
    <property type="project" value="UniProtKB-SubCell"/>
</dbReference>
<dbReference type="RefSeq" id="WP_200337584.1">
    <property type="nucleotide sequence ID" value="NZ_CP066786.1"/>
</dbReference>
<accession>A0A7T7KMT5</accession>
<dbReference type="KEGG" id="mlut:JET14_08235"/>
<comment type="subcellular location">
    <subcellularLocation>
        <location evidence="1 7">Cell membrane</location>
        <topology evidence="1 7">Multi-pass membrane protein</topology>
    </subcellularLocation>
</comment>
<protein>
    <submittedName>
        <fullName evidence="9">ABC transporter permease</fullName>
    </submittedName>
</protein>
<evidence type="ECO:0000256" key="2">
    <source>
        <dbReference type="ARBA" id="ARBA00022448"/>
    </source>
</evidence>
<sequence length="294" mass="30883">MTDATANITPAAAAPRRFATLGRLMRNPTGAIATIVILLFIAAALAAPLVAPYDPNAIVPRVRMQGPSLAHWLGTDQLGRDLLSRVIFGTRTAFKVALLGTGGALIAGMAMGMVAGLGSKLVDSLLVLVNDSVKSLPLVLFALVLVSIYGPSMTTLIFVISASMAPGYFRVVRNQVLVLRNADFVVAAEAIGSSRARLALSHLLPNLIGPIFVLVAMDIPAVIGIESGLSFLGQGVQPPQSSWGNMLAEGYTYVRQAPHIAVAAGLPIIIATIAFTFLGEALRDVLDPRKIARR</sequence>
<feature type="transmembrane region" description="Helical" evidence="7">
    <location>
        <begin position="203"/>
        <end position="223"/>
    </location>
</feature>